<evidence type="ECO:0000313" key="2">
    <source>
        <dbReference type="EMBL" id="KAK1678236.1"/>
    </source>
</evidence>
<keyword evidence="3" id="KW-1185">Reference proteome</keyword>
<proteinExistence type="predicted"/>
<feature type="domain" description="Reverse transcriptase Ty1/copia-type" evidence="1">
    <location>
        <begin position="126"/>
        <end position="182"/>
    </location>
</feature>
<protein>
    <recommendedName>
        <fullName evidence="1">Reverse transcriptase Ty1/copia-type domain-containing protein</fullName>
    </recommendedName>
</protein>
<dbReference type="EMBL" id="JAUUTY010000002">
    <property type="protein sequence ID" value="KAK1678236.1"/>
    <property type="molecule type" value="Genomic_DNA"/>
</dbReference>
<comment type="caution">
    <text evidence="2">The sequence shown here is derived from an EMBL/GenBank/DDBJ whole genome shotgun (WGS) entry which is preliminary data.</text>
</comment>
<organism evidence="2 3">
    <name type="scientific">Lolium multiflorum</name>
    <name type="common">Italian ryegrass</name>
    <name type="synonym">Lolium perenne subsp. multiflorum</name>
    <dbReference type="NCBI Taxonomy" id="4521"/>
    <lineage>
        <taxon>Eukaryota</taxon>
        <taxon>Viridiplantae</taxon>
        <taxon>Streptophyta</taxon>
        <taxon>Embryophyta</taxon>
        <taxon>Tracheophyta</taxon>
        <taxon>Spermatophyta</taxon>
        <taxon>Magnoliopsida</taxon>
        <taxon>Liliopsida</taxon>
        <taxon>Poales</taxon>
        <taxon>Poaceae</taxon>
        <taxon>BOP clade</taxon>
        <taxon>Pooideae</taxon>
        <taxon>Poodae</taxon>
        <taxon>Poeae</taxon>
        <taxon>Poeae Chloroplast Group 2 (Poeae type)</taxon>
        <taxon>Loliodinae</taxon>
        <taxon>Loliinae</taxon>
        <taxon>Lolium</taxon>
    </lineage>
</organism>
<evidence type="ECO:0000313" key="3">
    <source>
        <dbReference type="Proteomes" id="UP001231189"/>
    </source>
</evidence>
<dbReference type="InterPro" id="IPR013103">
    <property type="entry name" value="RVT_2"/>
</dbReference>
<name>A0AAD8TAS1_LOLMU</name>
<evidence type="ECO:0000259" key="1">
    <source>
        <dbReference type="Pfam" id="PF07727"/>
    </source>
</evidence>
<dbReference type="Pfam" id="PF07727">
    <property type="entry name" value="RVT_2"/>
    <property type="match status" value="1"/>
</dbReference>
<reference evidence="2" key="1">
    <citation type="submission" date="2023-07" db="EMBL/GenBank/DDBJ databases">
        <title>A chromosome-level genome assembly of Lolium multiflorum.</title>
        <authorList>
            <person name="Chen Y."/>
            <person name="Copetti D."/>
            <person name="Kolliker R."/>
            <person name="Studer B."/>
        </authorList>
    </citation>
    <scope>NUCLEOTIDE SEQUENCE</scope>
    <source>
        <strain evidence="2">02402/16</strain>
        <tissue evidence="2">Leaf</tissue>
    </source>
</reference>
<dbReference type="Proteomes" id="UP001231189">
    <property type="component" value="Unassembled WGS sequence"/>
</dbReference>
<sequence length="296" mass="33271">MTRTGHGRLFPDPCANIITGKWSSSEVPSDRALDTVWRSGWWLSQRATPASTARRPVVKPGPICRHQARRSKVWPCTRWTSPTPSFLAICRNRCTVSNADFSHAQRGLCAALSRFFLTGIELLLTARLRAEFALKDLGPLHYFLGIEVVRRTDGFFLHQRKYAHELLGRAGMLNCKPPATPVDTKSKLSATDGSLATDASSYRSIAGALQYLTLTRPELQYAVQQVCLQMHGILIEAAVKRISLPFVWHHGLRPLLHLLPRTLRLLGRRLGRLPRHASLHVRLLCLLRTFAHLLVV</sequence>
<accession>A0AAD8TAS1</accession>
<gene>
    <name evidence="2" type="ORF">QYE76_039084</name>
</gene>
<dbReference type="AlphaFoldDB" id="A0AAD8TAS1"/>